<sequence>MSVRRAIPSAANAPILRSMKKLTLAFLLAFALVPTSAAATSNGVYAKWTIKGSDLTARTRTGTIKFGVAGIPNATFKVAKHKKDTEPVELLTSTGGGDWLTGTTPFGAVFGRSGPSTKVKYLRVGEDTLDNTNRTTTKITFASAVPAGVLGIAVADLDVDKVIIRAKDASGTYLTGSQLKGTATHNTFNFCKVTRSKPTNCGHDTAVPSWLPGATGATVMGADVTSDGATAWMRPNRSIKSITMTFSGFRSVSTHSYRTWLAVPKSPSFTG</sequence>
<dbReference type="AlphaFoldDB" id="A0A6J7E532"/>
<gene>
    <name evidence="1" type="ORF">UFOPK3444_00954</name>
</gene>
<protein>
    <submittedName>
        <fullName evidence="1">Unannotated protein</fullName>
    </submittedName>
</protein>
<accession>A0A6J7E532</accession>
<proteinExistence type="predicted"/>
<evidence type="ECO:0000313" key="1">
    <source>
        <dbReference type="EMBL" id="CAB4874843.1"/>
    </source>
</evidence>
<name>A0A6J7E532_9ZZZZ</name>
<dbReference type="EMBL" id="CAFBLU010000013">
    <property type="protein sequence ID" value="CAB4874843.1"/>
    <property type="molecule type" value="Genomic_DNA"/>
</dbReference>
<reference evidence="1" key="1">
    <citation type="submission" date="2020-05" db="EMBL/GenBank/DDBJ databases">
        <authorList>
            <person name="Chiriac C."/>
            <person name="Salcher M."/>
            <person name="Ghai R."/>
            <person name="Kavagutti S V."/>
        </authorList>
    </citation>
    <scope>NUCLEOTIDE SEQUENCE</scope>
</reference>
<organism evidence="1">
    <name type="scientific">freshwater metagenome</name>
    <dbReference type="NCBI Taxonomy" id="449393"/>
    <lineage>
        <taxon>unclassified sequences</taxon>
        <taxon>metagenomes</taxon>
        <taxon>ecological metagenomes</taxon>
    </lineage>
</organism>